<dbReference type="GO" id="GO:0009307">
    <property type="term" value="P:DNA restriction-modification system"/>
    <property type="evidence" value="ECO:0007669"/>
    <property type="project" value="UniProtKB-KW"/>
</dbReference>
<organism evidence="2 3">
    <name type="scientific">Neomicrococcus lactis</name>
    <dbReference type="NCBI Taxonomy" id="732241"/>
    <lineage>
        <taxon>Bacteria</taxon>
        <taxon>Bacillati</taxon>
        <taxon>Actinomycetota</taxon>
        <taxon>Actinomycetes</taxon>
        <taxon>Micrococcales</taxon>
        <taxon>Micrococcaceae</taxon>
        <taxon>Neomicrococcus</taxon>
    </lineage>
</organism>
<keyword evidence="2" id="KW-0378">Hydrolase</keyword>
<dbReference type="Gene3D" id="3.40.50.300">
    <property type="entry name" value="P-loop containing nucleotide triphosphate hydrolases"/>
    <property type="match status" value="2"/>
</dbReference>
<accession>A0A7W8YD44</accession>
<evidence type="ECO:0000313" key="2">
    <source>
        <dbReference type="EMBL" id="MBB5599336.1"/>
    </source>
</evidence>
<dbReference type="AlphaFoldDB" id="A0A7W8YD44"/>
<dbReference type="Pfam" id="PF18766">
    <property type="entry name" value="SWI2_SNF2"/>
    <property type="match status" value="1"/>
</dbReference>
<reference evidence="2 3" key="1">
    <citation type="submission" date="2020-08" db="EMBL/GenBank/DDBJ databases">
        <title>Sequencing the genomes of 1000 actinobacteria strains.</title>
        <authorList>
            <person name="Klenk H.-P."/>
        </authorList>
    </citation>
    <scope>NUCLEOTIDE SEQUENCE [LARGE SCALE GENOMIC DNA]</scope>
    <source>
        <strain evidence="2 3">DSM 23694</strain>
    </source>
</reference>
<keyword evidence="3" id="KW-1185">Reference proteome</keyword>
<dbReference type="Pfam" id="PF04313">
    <property type="entry name" value="HSDR_N"/>
    <property type="match status" value="1"/>
</dbReference>
<sequence length="1031" mass="115150">MAQHNEVIFEDEICQALAAQGWIYEPERKASDLYDASRALVPEDIFAWLADTQPEELAKVLKPTDSPVELELAKGRLLDRLCKVLDKPATKESGMLSVLRTGFKDVGAKFEMCQFKPATGLNPETLERYNKVRLRVLRQVHYSTVDTKKSIDLVLFVNGLPVATIELKTDFTQNINDALEQYRHDRNPRNSRNKDEPLLSFGRRALVHFAVSNDEIKMTTELKGKDTSFLPFNLGNDGHAGNPVNPHGSATSYLWERVLQPDSWLNIIGKFLHLQVSDKTNPVTGEREVRKSLLFPRYHQWDVVNQLIQTARVEGPGHRYLIQHSAGSGKTNSIAWTAHQLSSLHDAENEKIFDSVIVVTDRTVLDAQLQDAIYQIEHKSGVVVPIRGNAGSKSAELTTALAARTPIIIVTIQTFPFALKAIAESHALKGRNFAIIADEAHSSQTGSTANQLKKVLSAEEIADVNDGGEFDVEAYLAAEMTERADAKNISYFAFTATPKAKTLELFGRKGPDGLPQPFHLYSMQQAIEENFILDVLQNYTSYKVAFQLTHNGQDYDSDDTQVEKSTALKALMGWVKLHPHNISQKVHVIVEHFRENIAWRLNGKAKAMVVTGSRKEAVRYKLAIDKYIQEAGYTDLATMVAFSGEVNDADSGPEPFTEINMNPGLKGRTLPEAFSTDEYKIMLVANKYQTGFDQPLLVAMYVDKKLSGVSAVQTLSRLNRKAVGKDKTFVLDFVNDPQEILAAFQPYFRDATLESVSDPNVVHDLQAKLDAAQIYLESEVDGLVKAYVLEEGNNALSSWVSPAKSRFNTRYNAAVAAEDKTTQDELDLFRKDLGSFVRAYDFLSQIFDFADTDLEKRSIYYKHLLPVLRVNDARIALDLSDVVLAKYALKDKGKAQLTLTGEDAPMNPSTHVGTGQTKDPEMATWEEIIRQANLPFEGEDMDAVAHFVEGVRRELVKNETLQKQARNNSRNHFGSSPDLARALTDAVSNAMDSHYNLSLQALGDKTKMSALLKALIGPVYEKLRQQDEPQN</sequence>
<dbReference type="Proteomes" id="UP000523863">
    <property type="component" value="Unassembled WGS sequence"/>
</dbReference>
<dbReference type="RefSeq" id="WP_183645155.1">
    <property type="nucleotide sequence ID" value="NZ_JACHBL010000002.1"/>
</dbReference>
<evidence type="ECO:0000313" key="3">
    <source>
        <dbReference type="Proteomes" id="UP000523863"/>
    </source>
</evidence>
<dbReference type="InterPro" id="IPR040980">
    <property type="entry name" value="SWI2_SNF2"/>
</dbReference>
<dbReference type="PANTHER" id="PTHR42927:SF1">
    <property type="entry name" value="HELICASE SUPERFAMILY 1 AND 2 DOMAIN-CONTAINING PROTEIN"/>
    <property type="match status" value="1"/>
</dbReference>
<dbReference type="InterPro" id="IPR014001">
    <property type="entry name" value="Helicase_ATP-bd"/>
</dbReference>
<comment type="caution">
    <text evidence="2">The sequence shown here is derived from an EMBL/GenBank/DDBJ whole genome shotgun (WGS) entry which is preliminary data.</text>
</comment>
<dbReference type="GO" id="GO:0003677">
    <property type="term" value="F:DNA binding"/>
    <property type="evidence" value="ECO:0007669"/>
    <property type="project" value="UniProtKB-KW"/>
</dbReference>
<protein>
    <submittedName>
        <fullName evidence="2">Type I restriction enzyme R subunit</fullName>
        <ecNumber evidence="2">3.1.21.3</ecNumber>
    </submittedName>
</protein>
<dbReference type="SMART" id="SM00487">
    <property type="entry name" value="DEXDc"/>
    <property type="match status" value="1"/>
</dbReference>
<feature type="domain" description="Helicase ATP-binding" evidence="1">
    <location>
        <begin position="311"/>
        <end position="516"/>
    </location>
</feature>
<dbReference type="PANTHER" id="PTHR42927">
    <property type="entry name" value="HELICASE SUPERFAMILY 1 AND 2 DOMAIN-CONTAINING PROTEIN"/>
    <property type="match status" value="1"/>
</dbReference>
<evidence type="ECO:0000259" key="1">
    <source>
        <dbReference type="PROSITE" id="PS51192"/>
    </source>
</evidence>
<dbReference type="InterPro" id="IPR055180">
    <property type="entry name" value="HsdR_RecA-like_helicase_dom_2"/>
</dbReference>
<gene>
    <name evidence="2" type="ORF">BKA12_002475</name>
</gene>
<dbReference type="EMBL" id="JACHBL010000002">
    <property type="protein sequence ID" value="MBB5599336.1"/>
    <property type="molecule type" value="Genomic_DNA"/>
</dbReference>
<dbReference type="InterPro" id="IPR027417">
    <property type="entry name" value="P-loop_NTPase"/>
</dbReference>
<dbReference type="GO" id="GO:0005524">
    <property type="term" value="F:ATP binding"/>
    <property type="evidence" value="ECO:0007669"/>
    <property type="project" value="UniProtKB-KW"/>
</dbReference>
<dbReference type="SUPFAM" id="SSF52540">
    <property type="entry name" value="P-loop containing nucleoside triphosphate hydrolases"/>
    <property type="match status" value="1"/>
</dbReference>
<dbReference type="Pfam" id="PF22679">
    <property type="entry name" value="T1R_D3-like"/>
    <property type="match status" value="1"/>
</dbReference>
<dbReference type="Gene3D" id="3.90.1570.50">
    <property type="match status" value="1"/>
</dbReference>
<dbReference type="InterPro" id="IPR007409">
    <property type="entry name" value="Restrct_endonuc_type1_HsdR_N"/>
</dbReference>
<dbReference type="PROSITE" id="PS51192">
    <property type="entry name" value="HELICASE_ATP_BIND_1"/>
    <property type="match status" value="1"/>
</dbReference>
<proteinExistence type="predicted"/>
<dbReference type="EC" id="3.1.21.3" evidence="2"/>
<name>A0A7W8YD44_9MICC</name>
<dbReference type="GO" id="GO:0009035">
    <property type="term" value="F:type I site-specific deoxyribonuclease activity"/>
    <property type="evidence" value="ECO:0007669"/>
    <property type="project" value="UniProtKB-EC"/>
</dbReference>